<dbReference type="GO" id="GO:0019104">
    <property type="term" value="F:DNA N-glycosylase activity"/>
    <property type="evidence" value="ECO:0007669"/>
    <property type="project" value="UniProtKB-ARBA"/>
</dbReference>
<dbReference type="GO" id="GO:0003677">
    <property type="term" value="F:DNA binding"/>
    <property type="evidence" value="ECO:0007669"/>
    <property type="project" value="InterPro"/>
</dbReference>
<accession>A0A087VTF2</accession>
<evidence type="ECO:0000313" key="9">
    <source>
        <dbReference type="Proteomes" id="UP000028569"/>
    </source>
</evidence>
<keyword evidence="3" id="KW-0227">DNA damage</keyword>
<dbReference type="PANTHER" id="PTHR10359">
    <property type="entry name" value="A/G-SPECIFIC ADENINE GLYCOSYLASE/ENDONUCLEASE III"/>
    <property type="match status" value="1"/>
</dbReference>
<keyword evidence="4" id="KW-0408">Iron</keyword>
<reference evidence="8 9" key="1">
    <citation type="journal article" date="2014" name="Appl. Environ. Microbiol.">
        <title>Genomic encyclopedia of type strains of the genus Bifidobacterium.</title>
        <authorList>
            <person name="Milani C."/>
            <person name="Lugli G.A."/>
            <person name="Duranti S."/>
            <person name="Turroni F."/>
            <person name="Bottacini F."/>
            <person name="Mangifesta M."/>
            <person name="Sanchez B."/>
            <person name="Viappiani A."/>
            <person name="Mancabelli L."/>
            <person name="Taminiau B."/>
            <person name="Delcenserie V."/>
            <person name="Barrangou R."/>
            <person name="Margolles A."/>
            <person name="van Sinderen D."/>
            <person name="Ventura M."/>
        </authorList>
    </citation>
    <scope>NUCLEOTIDE SEQUENCE [LARGE SCALE GENOMIC DNA]</scope>
    <source>
        <strain evidence="8 9">LMG 11587</strain>
    </source>
</reference>
<protein>
    <submittedName>
        <fullName evidence="8">DNA repair protein, HhH-GPD family</fullName>
    </submittedName>
</protein>
<organism evidence="8 9">
    <name type="scientific">Bifidobacterium [indicum] DSM 20214 = LMG 11587</name>
    <dbReference type="NCBI Taxonomy" id="1341694"/>
    <lineage>
        <taxon>Bacteria</taxon>
        <taxon>Bacillati</taxon>
        <taxon>Actinomycetota</taxon>
        <taxon>Actinomycetes</taxon>
        <taxon>Bifidobacteriales</taxon>
        <taxon>Bifidobacteriaceae</taxon>
        <taxon>Bifidobacterium</taxon>
    </lineage>
</organism>
<dbReference type="Proteomes" id="UP000028569">
    <property type="component" value="Chromosome"/>
</dbReference>
<dbReference type="SMART" id="SM00478">
    <property type="entry name" value="ENDO3c"/>
    <property type="match status" value="1"/>
</dbReference>
<dbReference type="GO" id="GO:0046872">
    <property type="term" value="F:metal ion binding"/>
    <property type="evidence" value="ECO:0007669"/>
    <property type="project" value="UniProtKB-KW"/>
</dbReference>
<dbReference type="PIRSF" id="PIRSF001435">
    <property type="entry name" value="Nth"/>
    <property type="match status" value="1"/>
</dbReference>
<dbReference type="PANTHER" id="PTHR10359:SF19">
    <property type="entry name" value="DNA REPAIR GLYCOSYLASE MJ1434-RELATED"/>
    <property type="match status" value="1"/>
</dbReference>
<evidence type="ECO:0000256" key="4">
    <source>
        <dbReference type="ARBA" id="ARBA00023004"/>
    </source>
</evidence>
<evidence type="ECO:0000256" key="2">
    <source>
        <dbReference type="ARBA" id="ARBA00022723"/>
    </source>
</evidence>
<dbReference type="EMBL" id="CP006018">
    <property type="protein sequence ID" value="AIC91596.1"/>
    <property type="molecule type" value="Genomic_DNA"/>
</dbReference>
<keyword evidence="2" id="KW-0479">Metal-binding</keyword>
<proteinExistence type="predicted"/>
<dbReference type="InterPro" id="IPR000445">
    <property type="entry name" value="HhH_motif"/>
</dbReference>
<dbReference type="KEGG" id="bii:BINDI_0311"/>
<dbReference type="InterPro" id="IPR003265">
    <property type="entry name" value="HhH-GPD_domain"/>
</dbReference>
<evidence type="ECO:0000313" key="8">
    <source>
        <dbReference type="EMBL" id="AIC91596.1"/>
    </source>
</evidence>
<dbReference type="Pfam" id="PF00633">
    <property type="entry name" value="HHH"/>
    <property type="match status" value="1"/>
</dbReference>
<sequence length="225" mass="25395">MPMVSSMNQDRTAARQLYKLLLKRFGRQDWWPAESHFEMMAGAILVQHTAWRNVDTSLRGLKAAGLLSQGALAQVSEEELACIVRPSGFMKSKSRALKGLASWLVNRGYTEPDMMPSRDPDLREELLALPGIGNETADVIRLYAFGQKCFIWDAYALRMLRALDLASWRNYDQALRHQGEFIDLDDFTLTEMKEYHGLIVTAGKEAGQSGDWDFLTTQTSEASGR</sequence>
<gene>
    <name evidence="8" type="ORF">BINDI_0311</name>
</gene>
<keyword evidence="5" id="KW-0411">Iron-sulfur</keyword>
<feature type="domain" description="HhH-GPD" evidence="7">
    <location>
        <begin position="45"/>
        <end position="205"/>
    </location>
</feature>
<dbReference type="GO" id="GO:0006284">
    <property type="term" value="P:base-excision repair"/>
    <property type="evidence" value="ECO:0007669"/>
    <property type="project" value="InterPro"/>
</dbReference>
<evidence type="ECO:0000259" key="7">
    <source>
        <dbReference type="SMART" id="SM00478"/>
    </source>
</evidence>
<dbReference type="Pfam" id="PF00730">
    <property type="entry name" value="HhH-GPD"/>
    <property type="match status" value="1"/>
</dbReference>
<dbReference type="HOGENOM" id="CLU_012862_6_1_11"/>
<evidence type="ECO:0000256" key="3">
    <source>
        <dbReference type="ARBA" id="ARBA00022763"/>
    </source>
</evidence>
<keyword evidence="9" id="KW-1185">Reference proteome</keyword>
<evidence type="ECO:0000256" key="6">
    <source>
        <dbReference type="ARBA" id="ARBA00023204"/>
    </source>
</evidence>
<keyword evidence="1" id="KW-0004">4Fe-4S</keyword>
<dbReference type="CDD" id="cd00056">
    <property type="entry name" value="ENDO3c"/>
    <property type="match status" value="1"/>
</dbReference>
<dbReference type="Gene3D" id="1.10.340.30">
    <property type="entry name" value="Hypothetical protein, domain 2"/>
    <property type="match status" value="1"/>
</dbReference>
<keyword evidence="6" id="KW-0234">DNA repair</keyword>
<dbReference type="AlphaFoldDB" id="A0A087VTF2"/>
<dbReference type="GO" id="GO:0051539">
    <property type="term" value="F:4 iron, 4 sulfur cluster binding"/>
    <property type="evidence" value="ECO:0007669"/>
    <property type="project" value="UniProtKB-KW"/>
</dbReference>
<dbReference type="SUPFAM" id="SSF48150">
    <property type="entry name" value="DNA-glycosylase"/>
    <property type="match status" value="1"/>
</dbReference>
<evidence type="ECO:0000256" key="1">
    <source>
        <dbReference type="ARBA" id="ARBA00022485"/>
    </source>
</evidence>
<dbReference type="InterPro" id="IPR011257">
    <property type="entry name" value="DNA_glycosylase"/>
</dbReference>
<name>A0A087VTF2_9BIFI</name>
<evidence type="ECO:0000256" key="5">
    <source>
        <dbReference type="ARBA" id="ARBA00023014"/>
    </source>
</evidence>